<proteinExistence type="predicted"/>
<sequence>MIELKLSSERRRGLIEEVFLVRCDLTVAYSNYFISHCHFNRFILQNKTYKKVED</sequence>
<reference evidence="1" key="1">
    <citation type="submission" date="2014-11" db="EMBL/GenBank/DDBJ databases">
        <authorList>
            <person name="Amaro Gonzalez C."/>
        </authorList>
    </citation>
    <scope>NUCLEOTIDE SEQUENCE</scope>
</reference>
<reference evidence="1" key="2">
    <citation type="journal article" date="2015" name="Fish Shellfish Immunol.">
        <title>Early steps in the European eel (Anguilla anguilla)-Vibrio vulnificus interaction in the gills: Role of the RtxA13 toxin.</title>
        <authorList>
            <person name="Callol A."/>
            <person name="Pajuelo D."/>
            <person name="Ebbesson L."/>
            <person name="Teles M."/>
            <person name="MacKenzie S."/>
            <person name="Amaro C."/>
        </authorList>
    </citation>
    <scope>NUCLEOTIDE SEQUENCE</scope>
</reference>
<dbReference type="EMBL" id="GBXM01007398">
    <property type="protein sequence ID" value="JAI01180.1"/>
    <property type="molecule type" value="Transcribed_RNA"/>
</dbReference>
<evidence type="ECO:0000313" key="1">
    <source>
        <dbReference type="EMBL" id="JAI01180.1"/>
    </source>
</evidence>
<name>A0A0E9XEV0_ANGAN</name>
<organism evidence="1">
    <name type="scientific">Anguilla anguilla</name>
    <name type="common">European freshwater eel</name>
    <name type="synonym">Muraena anguilla</name>
    <dbReference type="NCBI Taxonomy" id="7936"/>
    <lineage>
        <taxon>Eukaryota</taxon>
        <taxon>Metazoa</taxon>
        <taxon>Chordata</taxon>
        <taxon>Craniata</taxon>
        <taxon>Vertebrata</taxon>
        <taxon>Euteleostomi</taxon>
        <taxon>Actinopterygii</taxon>
        <taxon>Neopterygii</taxon>
        <taxon>Teleostei</taxon>
        <taxon>Anguilliformes</taxon>
        <taxon>Anguillidae</taxon>
        <taxon>Anguilla</taxon>
    </lineage>
</organism>
<dbReference type="AlphaFoldDB" id="A0A0E9XEV0"/>
<protein>
    <submittedName>
        <fullName evidence="1">Uncharacterized protein</fullName>
    </submittedName>
</protein>
<accession>A0A0E9XEV0</accession>